<gene>
    <name evidence="1" type="ORF">PAQU9191_03087</name>
</gene>
<evidence type="ECO:0000313" key="1">
    <source>
        <dbReference type="EMBL" id="SMY17773.1"/>
    </source>
</evidence>
<reference evidence="2" key="1">
    <citation type="submission" date="2017-06" db="EMBL/GenBank/DDBJ databases">
        <authorList>
            <person name="Rodrigo-Torres L."/>
            <person name="Arahal R. D."/>
            <person name="Lucena T."/>
        </authorList>
    </citation>
    <scope>NUCLEOTIDE SEQUENCE [LARGE SCALE GENOMIC DNA]</scope>
    <source>
        <strain evidence="2">type strain: CECT 9192</strain>
    </source>
</reference>
<name>A0A1Y6L048_9GAMM</name>
<dbReference type="EMBL" id="FYAH01000007">
    <property type="protein sequence ID" value="SMY17773.1"/>
    <property type="molecule type" value="Genomic_DNA"/>
</dbReference>
<dbReference type="Proteomes" id="UP000196485">
    <property type="component" value="Unassembled WGS sequence"/>
</dbReference>
<dbReference type="AlphaFoldDB" id="A0A1Y6L048"/>
<protein>
    <submittedName>
        <fullName evidence="1">Uncharacterized protein</fullName>
    </submittedName>
</protein>
<keyword evidence="2" id="KW-1185">Reference proteome</keyword>
<proteinExistence type="predicted"/>
<sequence>MPISWMFFDLYQTVRRTVVMFLSLVNLYIRVDKKCRDSNKNIQNSIPATNI</sequence>
<accession>A0A1Y6L048</accession>
<organism evidence="1 2">
    <name type="scientific">Photobacterium aquimaris</name>
    <dbReference type="NCBI Taxonomy" id="512643"/>
    <lineage>
        <taxon>Bacteria</taxon>
        <taxon>Pseudomonadati</taxon>
        <taxon>Pseudomonadota</taxon>
        <taxon>Gammaproteobacteria</taxon>
        <taxon>Vibrionales</taxon>
        <taxon>Vibrionaceae</taxon>
        <taxon>Photobacterium</taxon>
    </lineage>
</organism>
<evidence type="ECO:0000313" key="2">
    <source>
        <dbReference type="Proteomes" id="UP000196485"/>
    </source>
</evidence>